<sequence>MTGDLSPGSRALLVRLARRPELNNNLCVLVEFLNEEGRWKVRLLGHKARSLSPGPICVLPEKLRRVPSSALIMTLPGTADNTAAFKVQCWSYGYGHKGIRLMYDAFLGREALIPVLQKFFCFDPDTAEEDAQGITNEMYGIPSSPYQGHLGDNECVIVKSKHEALYNALVDFECIQFMGRTVQLGMHRDPRVCKILFEHTVE</sequence>
<evidence type="ECO:0000313" key="2">
    <source>
        <dbReference type="Proteomes" id="UP000041254"/>
    </source>
</evidence>
<organism evidence="1 2">
    <name type="scientific">Vitrella brassicaformis (strain CCMP3155)</name>
    <dbReference type="NCBI Taxonomy" id="1169540"/>
    <lineage>
        <taxon>Eukaryota</taxon>
        <taxon>Sar</taxon>
        <taxon>Alveolata</taxon>
        <taxon>Colpodellida</taxon>
        <taxon>Vitrellaceae</taxon>
        <taxon>Vitrella</taxon>
    </lineage>
</organism>
<protein>
    <submittedName>
        <fullName evidence="1">Uncharacterized protein</fullName>
    </submittedName>
</protein>
<dbReference type="EMBL" id="CDMY01000592">
    <property type="protein sequence ID" value="CEM25152.1"/>
    <property type="molecule type" value="Genomic_DNA"/>
</dbReference>
<keyword evidence="2" id="KW-1185">Reference proteome</keyword>
<accession>A0A0G4G8E2</accession>
<dbReference type="Proteomes" id="UP000041254">
    <property type="component" value="Unassembled WGS sequence"/>
</dbReference>
<gene>
    <name evidence="1" type="ORF">Vbra_3315</name>
</gene>
<proteinExistence type="predicted"/>
<reference evidence="1 2" key="1">
    <citation type="submission" date="2014-11" db="EMBL/GenBank/DDBJ databases">
        <authorList>
            <person name="Zhu J."/>
            <person name="Qi W."/>
            <person name="Song R."/>
        </authorList>
    </citation>
    <scope>NUCLEOTIDE SEQUENCE [LARGE SCALE GENOMIC DNA]</scope>
</reference>
<dbReference type="VEuPathDB" id="CryptoDB:Vbra_3315"/>
<dbReference type="AlphaFoldDB" id="A0A0G4G8E2"/>
<dbReference type="InParanoid" id="A0A0G4G8E2"/>
<evidence type="ECO:0000313" key="1">
    <source>
        <dbReference type="EMBL" id="CEM25152.1"/>
    </source>
</evidence>
<name>A0A0G4G8E2_VITBC</name>